<evidence type="ECO:0000313" key="4">
    <source>
        <dbReference type="Proteomes" id="UP000001219"/>
    </source>
</evidence>
<dbReference type="SUPFAM" id="SSF56349">
    <property type="entry name" value="DNA breaking-rejoining enzymes"/>
    <property type="match status" value="1"/>
</dbReference>
<dbReference type="eggNOG" id="COG4974">
    <property type="taxonomic scope" value="Bacteria"/>
</dbReference>
<keyword evidence="4" id="KW-1185">Reference proteome</keyword>
<dbReference type="RefSeq" id="WP_012836308.1">
    <property type="nucleotide sequence ID" value="NC_013441.1"/>
</dbReference>
<dbReference type="KEGG" id="gbr:Gbro_4713"/>
<dbReference type="OrthoDB" id="9815875at2"/>
<accession>D0L886</accession>
<dbReference type="GO" id="GO:0006310">
    <property type="term" value="P:DNA recombination"/>
    <property type="evidence" value="ECO:0007669"/>
    <property type="project" value="UniProtKB-KW"/>
</dbReference>
<evidence type="ECO:0000313" key="3">
    <source>
        <dbReference type="EMBL" id="ACY23834.1"/>
    </source>
</evidence>
<dbReference type="SUPFAM" id="SSF47823">
    <property type="entry name" value="lambda integrase-like, N-terminal domain"/>
    <property type="match status" value="1"/>
</dbReference>
<dbReference type="Gene3D" id="1.10.150.130">
    <property type="match status" value="1"/>
</dbReference>
<keyword evidence="2" id="KW-0233">DNA recombination</keyword>
<dbReference type="InterPro" id="IPR010998">
    <property type="entry name" value="Integrase_recombinase_N"/>
</dbReference>
<dbReference type="EMBL" id="CP001802">
    <property type="protein sequence ID" value="ACY23834.1"/>
    <property type="molecule type" value="Genomic_DNA"/>
</dbReference>
<dbReference type="Gene3D" id="1.10.443.10">
    <property type="entry name" value="Intergrase catalytic core"/>
    <property type="match status" value="1"/>
</dbReference>
<gene>
    <name evidence="3" type="ordered locus">Gbro_4713</name>
</gene>
<dbReference type="HOGENOM" id="CLU_047407_4_1_11"/>
<dbReference type="GO" id="GO:0003677">
    <property type="term" value="F:DNA binding"/>
    <property type="evidence" value="ECO:0007669"/>
    <property type="project" value="UniProtKB-KW"/>
</dbReference>
<evidence type="ECO:0000256" key="2">
    <source>
        <dbReference type="ARBA" id="ARBA00023172"/>
    </source>
</evidence>
<protein>
    <submittedName>
        <fullName evidence="3">Uncharacterized protein</fullName>
    </submittedName>
</protein>
<reference evidence="3 4" key="2">
    <citation type="journal article" date="2010" name="Stand. Genomic Sci.">
        <title>Complete genome sequence of Gordonia bronchialis type strain (3410).</title>
        <authorList>
            <person name="Ivanova N."/>
            <person name="Sikorski J."/>
            <person name="Jando M."/>
            <person name="Lapidus A."/>
            <person name="Nolan M."/>
            <person name="Lucas S."/>
            <person name="Del Rio T.G."/>
            <person name="Tice H."/>
            <person name="Copeland A."/>
            <person name="Cheng J.F."/>
            <person name="Chen F."/>
            <person name="Bruce D."/>
            <person name="Goodwin L."/>
            <person name="Pitluck S."/>
            <person name="Mavromatis K."/>
            <person name="Ovchinnikova G."/>
            <person name="Pati A."/>
            <person name="Chen A."/>
            <person name="Palaniappan K."/>
            <person name="Land M."/>
            <person name="Hauser L."/>
            <person name="Chang Y.J."/>
            <person name="Jeffries C.D."/>
            <person name="Chain P."/>
            <person name="Saunders E."/>
            <person name="Han C."/>
            <person name="Detter J.C."/>
            <person name="Brettin T."/>
            <person name="Rohde M."/>
            <person name="Goker M."/>
            <person name="Bristow J."/>
            <person name="Eisen J.A."/>
            <person name="Markowitz V."/>
            <person name="Hugenholtz P."/>
            <person name="Klenk H.P."/>
            <person name="Kyrpides N.C."/>
        </authorList>
    </citation>
    <scope>NUCLEOTIDE SEQUENCE [LARGE SCALE GENOMIC DNA]</scope>
    <source>
        <strain evidence="4">ATCC 25592 / DSM 43247 / BCRC 13721 / JCM 3198 / KCTC 3076 / NBRC 16047 / NCTC 10667</strain>
    </source>
</reference>
<dbReference type="GO" id="GO:0015074">
    <property type="term" value="P:DNA integration"/>
    <property type="evidence" value="ECO:0007669"/>
    <property type="project" value="InterPro"/>
</dbReference>
<keyword evidence="1" id="KW-0238">DNA-binding</keyword>
<organism evidence="3 4">
    <name type="scientific">Gordonia bronchialis (strain ATCC 25592 / DSM 43247 / BCRC 13721 / JCM 3198 / KCTC 3076 / NBRC 16047 / NCTC 10667)</name>
    <name type="common">Rhodococcus bronchialis</name>
    <dbReference type="NCBI Taxonomy" id="526226"/>
    <lineage>
        <taxon>Bacteria</taxon>
        <taxon>Bacillati</taxon>
        <taxon>Actinomycetota</taxon>
        <taxon>Actinomycetes</taxon>
        <taxon>Mycobacteriales</taxon>
        <taxon>Gordoniaceae</taxon>
        <taxon>Gordonia</taxon>
    </lineage>
</organism>
<dbReference type="AlphaFoldDB" id="D0L886"/>
<name>D0L886_GORB4</name>
<dbReference type="InterPro" id="IPR011010">
    <property type="entry name" value="DNA_brk_join_enz"/>
</dbReference>
<reference evidence="4" key="1">
    <citation type="submission" date="2009-10" db="EMBL/GenBank/DDBJ databases">
        <title>The complete chromosome of Gordonia bronchialis DSM 43247.</title>
        <authorList>
            <consortium name="US DOE Joint Genome Institute (JGI-PGF)"/>
            <person name="Lucas S."/>
            <person name="Copeland A."/>
            <person name="Lapidus A."/>
            <person name="Glavina del Rio T."/>
            <person name="Dalin E."/>
            <person name="Tice H."/>
            <person name="Bruce D."/>
            <person name="Goodwin L."/>
            <person name="Pitluck S."/>
            <person name="Kyrpides N."/>
            <person name="Mavromatis K."/>
            <person name="Ivanova N."/>
            <person name="Ovchinnikova G."/>
            <person name="Saunders E."/>
            <person name="Brettin T."/>
            <person name="Detter J.C."/>
            <person name="Han C."/>
            <person name="Larimer F."/>
            <person name="Land M."/>
            <person name="Hauser L."/>
            <person name="Markowitz V."/>
            <person name="Cheng J.-F."/>
            <person name="Hugenholtz P."/>
            <person name="Woyke T."/>
            <person name="Wu D."/>
            <person name="Jando M."/>
            <person name="Schneider S."/>
            <person name="Goeker M."/>
            <person name="Klenk H.-P."/>
            <person name="Eisen J.A."/>
        </authorList>
    </citation>
    <scope>NUCLEOTIDE SEQUENCE [LARGE SCALE GENOMIC DNA]</scope>
    <source>
        <strain evidence="4">ATCC 25592 / DSM 43247 / BCRC 13721 / JCM 3198 / KCTC 3076 / NBRC 16047 / NCTC 10667</strain>
    </source>
</reference>
<dbReference type="Proteomes" id="UP000001219">
    <property type="component" value="Chromosome"/>
</dbReference>
<sequence>MTDYRTPLPDPTALFADCKTPRTRLSYTGRWSYFIDWCSSHDVAAAPATSTTVIRYLWARTDIDPTTGVPRRARSTVRGDYAAIIYAHRRMDRTSPDPTTGAPTIPIWADHRIQDALNEIDRQYPTDAEPEPSVRPLRADHLKHMIVTARTNAATWEERAMERRDTALILLPAMSGLTGRESVQLQIAEVHRARQQWWIRVDRMRSQTKQAPIAICHHTDVHLCAPCAWVRWLEVLDTHATRQRHGVIRLLARGHEQRWHVCKRRPAIHGLTVDSPCFPGGTTGRFRERHLTEYTATRAVRRRLAAAYPDIDQTGYGVRSLRAGYLADAIDAGHDIRQTAKNLGIASLNVDALHRFDHPHDTEDDHVHTR</sequence>
<proteinExistence type="predicted"/>
<evidence type="ECO:0000256" key="1">
    <source>
        <dbReference type="ARBA" id="ARBA00023125"/>
    </source>
</evidence>
<dbReference type="InterPro" id="IPR013762">
    <property type="entry name" value="Integrase-like_cat_sf"/>
</dbReference>
<dbReference type="STRING" id="526226.Gbro_4713"/>